<dbReference type="PANTHER" id="PTHR46796">
    <property type="entry name" value="HTH-TYPE TRANSCRIPTIONAL ACTIVATOR RHAS-RELATED"/>
    <property type="match status" value="1"/>
</dbReference>
<dbReference type="RefSeq" id="WP_344538206.1">
    <property type="nucleotide sequence ID" value="NZ_BAAATD010000001.1"/>
</dbReference>
<dbReference type="Pfam" id="PF20240">
    <property type="entry name" value="DUF6597"/>
    <property type="match status" value="1"/>
</dbReference>
<dbReference type="Gene3D" id="1.10.10.60">
    <property type="entry name" value="Homeodomain-like"/>
    <property type="match status" value="1"/>
</dbReference>
<evidence type="ECO:0000259" key="4">
    <source>
        <dbReference type="PROSITE" id="PS01124"/>
    </source>
</evidence>
<name>A0ABN3PG67_9ACTN</name>
<dbReference type="PANTHER" id="PTHR46796:SF15">
    <property type="entry name" value="BLL1074 PROTEIN"/>
    <property type="match status" value="1"/>
</dbReference>
<protein>
    <submittedName>
        <fullName evidence="5">Helix-turn-helix transcriptional regulator</fullName>
    </submittedName>
</protein>
<evidence type="ECO:0000313" key="6">
    <source>
        <dbReference type="Proteomes" id="UP001501509"/>
    </source>
</evidence>
<dbReference type="EMBL" id="BAAATD010000001">
    <property type="protein sequence ID" value="GAA2580144.1"/>
    <property type="molecule type" value="Genomic_DNA"/>
</dbReference>
<feature type="domain" description="HTH araC/xylS-type" evidence="4">
    <location>
        <begin position="142"/>
        <end position="238"/>
    </location>
</feature>
<accession>A0ABN3PG67</accession>
<dbReference type="PROSITE" id="PS01124">
    <property type="entry name" value="HTH_ARAC_FAMILY_2"/>
    <property type="match status" value="1"/>
</dbReference>
<dbReference type="Proteomes" id="UP001501509">
    <property type="component" value="Unassembled WGS sequence"/>
</dbReference>
<gene>
    <name evidence="5" type="ORF">GCM10010411_10880</name>
</gene>
<keyword evidence="6" id="KW-1185">Reference proteome</keyword>
<comment type="caution">
    <text evidence="5">The sequence shown here is derived from an EMBL/GenBank/DDBJ whole genome shotgun (WGS) entry which is preliminary data.</text>
</comment>
<evidence type="ECO:0000256" key="2">
    <source>
        <dbReference type="ARBA" id="ARBA00023125"/>
    </source>
</evidence>
<evidence type="ECO:0000256" key="1">
    <source>
        <dbReference type="ARBA" id="ARBA00023015"/>
    </source>
</evidence>
<dbReference type="InterPro" id="IPR018060">
    <property type="entry name" value="HTH_AraC"/>
</dbReference>
<sequence>MKASRYLEHPAPAGAGLACVWHHELPDGTDAPFEQRVVPDGCVDLIWWSRDARLQVAGPDTGPALARLEPGDRLIGVRFKPGMAPPVLGVPADAVRDGRLPLRDLWGPDADRLGETLASAADPAATLTREVLRRGSEARPADPIVEPLLRDLADRSVRDAADALGLGERQLRRRVQAAFGYGPKTVQRVLRFQRALKLAYAGDPLADVAYATGYSDQAHLAHEVRELAGAPLTSLLASPAGGPSTL</sequence>
<dbReference type="PROSITE" id="PS51257">
    <property type="entry name" value="PROKAR_LIPOPROTEIN"/>
    <property type="match status" value="1"/>
</dbReference>
<proteinExistence type="predicted"/>
<keyword evidence="2" id="KW-0238">DNA-binding</keyword>
<dbReference type="InterPro" id="IPR046532">
    <property type="entry name" value="DUF6597"/>
</dbReference>
<organism evidence="5 6">
    <name type="scientific">Actinomadura fulvescens</name>
    <dbReference type="NCBI Taxonomy" id="46160"/>
    <lineage>
        <taxon>Bacteria</taxon>
        <taxon>Bacillati</taxon>
        <taxon>Actinomycetota</taxon>
        <taxon>Actinomycetes</taxon>
        <taxon>Streptosporangiales</taxon>
        <taxon>Thermomonosporaceae</taxon>
        <taxon>Actinomadura</taxon>
    </lineage>
</organism>
<keyword evidence="3" id="KW-0804">Transcription</keyword>
<evidence type="ECO:0000313" key="5">
    <source>
        <dbReference type="EMBL" id="GAA2580144.1"/>
    </source>
</evidence>
<dbReference type="InterPro" id="IPR050204">
    <property type="entry name" value="AraC_XylS_family_regulators"/>
</dbReference>
<reference evidence="5 6" key="1">
    <citation type="journal article" date="2019" name="Int. J. Syst. Evol. Microbiol.">
        <title>The Global Catalogue of Microorganisms (GCM) 10K type strain sequencing project: providing services to taxonomists for standard genome sequencing and annotation.</title>
        <authorList>
            <consortium name="The Broad Institute Genomics Platform"/>
            <consortium name="The Broad Institute Genome Sequencing Center for Infectious Disease"/>
            <person name="Wu L."/>
            <person name="Ma J."/>
        </authorList>
    </citation>
    <scope>NUCLEOTIDE SEQUENCE [LARGE SCALE GENOMIC DNA]</scope>
    <source>
        <strain evidence="5 6">JCM 6833</strain>
    </source>
</reference>
<keyword evidence="1" id="KW-0805">Transcription regulation</keyword>
<dbReference type="Pfam" id="PF12833">
    <property type="entry name" value="HTH_18"/>
    <property type="match status" value="1"/>
</dbReference>
<evidence type="ECO:0000256" key="3">
    <source>
        <dbReference type="ARBA" id="ARBA00023163"/>
    </source>
</evidence>
<dbReference type="SMART" id="SM00342">
    <property type="entry name" value="HTH_ARAC"/>
    <property type="match status" value="1"/>
</dbReference>